<sequence>MRPLSENAYGGIQLEPCQVCNQAKERFYLCNQSHSTCIDCGAARKEASVSQGAVLRPSPAKKQVSFSLPLSPDSPSTTPPRSGQKSLSPSSASSAPSLSPSTDCDSPHPSPRRARPPSNDPPSIFSFRSPIKSLVTVPRAEKPQPKAFQPEPPEHAVDETYFSMSARKSLNPPKIVEELVKDDLKIFCQACDAVVEVTLVALPLNFVKSILSQKTDSSKQHQANVGAEVEAEDESEDEGDACYEGEVEVLIKDKVGEENEGESGAEVVVGDEAGSDDACEAGTEESGHVGEDYDDASSIVPMTSVEVFDHGTLRKDVDWLRHGLATACSELMTTRETLEDVISTTEKLEMDVDMLRGGVNYVYFNFDNVLRQKEVRIEERICGIPFVLMVRMRQVGRVPHLGFFIGLEKYEGRAHSPLKKIIVFRAHNAYGKVIEKHSFETFEKGQPVHPCFDLSRKSPDSSLWGYANFLKRDRIVKPDMLKEGRLCLSLQIKPLP</sequence>
<dbReference type="RefSeq" id="XP_003746736.1">
    <property type="nucleotide sequence ID" value="XM_003746688.1"/>
</dbReference>
<keyword evidence="2" id="KW-1185">Reference proteome</keyword>
<reference evidence="3" key="1">
    <citation type="submission" date="2025-08" db="UniProtKB">
        <authorList>
            <consortium name="RefSeq"/>
        </authorList>
    </citation>
    <scope>IDENTIFICATION</scope>
</reference>
<organism evidence="2 3">
    <name type="scientific">Galendromus occidentalis</name>
    <name type="common">western predatory mite</name>
    <dbReference type="NCBI Taxonomy" id="34638"/>
    <lineage>
        <taxon>Eukaryota</taxon>
        <taxon>Metazoa</taxon>
        <taxon>Ecdysozoa</taxon>
        <taxon>Arthropoda</taxon>
        <taxon>Chelicerata</taxon>
        <taxon>Arachnida</taxon>
        <taxon>Acari</taxon>
        <taxon>Parasitiformes</taxon>
        <taxon>Mesostigmata</taxon>
        <taxon>Gamasina</taxon>
        <taxon>Phytoseioidea</taxon>
        <taxon>Phytoseiidae</taxon>
        <taxon>Typhlodrominae</taxon>
        <taxon>Galendromus</taxon>
    </lineage>
</organism>
<evidence type="ECO:0000313" key="3">
    <source>
        <dbReference type="RefSeq" id="XP_003746736.1"/>
    </source>
</evidence>
<feature type="compositionally biased region" description="Acidic residues" evidence="1">
    <location>
        <begin position="229"/>
        <end position="240"/>
    </location>
</feature>
<feature type="compositionally biased region" description="Polar residues" evidence="1">
    <location>
        <begin position="213"/>
        <end position="223"/>
    </location>
</feature>
<evidence type="ECO:0000256" key="1">
    <source>
        <dbReference type="SAM" id="MobiDB-lite"/>
    </source>
</evidence>
<protein>
    <submittedName>
        <fullName evidence="3">Uncharacterized protein LOC100897354</fullName>
    </submittedName>
</protein>
<dbReference type="Proteomes" id="UP000694867">
    <property type="component" value="Unplaced"/>
</dbReference>
<evidence type="ECO:0000313" key="2">
    <source>
        <dbReference type="Proteomes" id="UP000694867"/>
    </source>
</evidence>
<dbReference type="AlphaFoldDB" id="A0AAJ6VZM5"/>
<dbReference type="KEGG" id="goe:100897354"/>
<accession>A0AAJ6VZM5</accession>
<feature type="compositionally biased region" description="Acidic residues" evidence="1">
    <location>
        <begin position="273"/>
        <end position="283"/>
    </location>
</feature>
<dbReference type="GeneID" id="100897354"/>
<feature type="region of interest" description="Disordered" evidence="1">
    <location>
        <begin position="213"/>
        <end position="240"/>
    </location>
</feature>
<feature type="region of interest" description="Disordered" evidence="1">
    <location>
        <begin position="258"/>
        <end position="290"/>
    </location>
</feature>
<proteinExistence type="predicted"/>
<feature type="region of interest" description="Disordered" evidence="1">
    <location>
        <begin position="51"/>
        <end position="127"/>
    </location>
</feature>
<feature type="compositionally biased region" description="Low complexity" evidence="1">
    <location>
        <begin position="65"/>
        <end position="101"/>
    </location>
</feature>
<gene>
    <name evidence="3" type="primary">LOC100897354</name>
</gene>
<name>A0AAJ6VZM5_9ACAR</name>